<dbReference type="EMBL" id="AOIQ01000014">
    <property type="protein sequence ID" value="ELZ10748.1"/>
    <property type="molecule type" value="Genomic_DNA"/>
</dbReference>
<dbReference type="PANTHER" id="PTHR34655">
    <property type="entry name" value="CONSERVED WITHIN P. AEROPHILUM"/>
    <property type="match status" value="1"/>
</dbReference>
<dbReference type="Pfam" id="PF13686">
    <property type="entry name" value="DrsE_2"/>
    <property type="match status" value="1"/>
</dbReference>
<dbReference type="RefSeq" id="WP_007700614.1">
    <property type="nucleotide sequence ID" value="NZ_AOIQ01000014.1"/>
</dbReference>
<dbReference type="OrthoDB" id="69354at2157"/>
<evidence type="ECO:0000256" key="1">
    <source>
        <dbReference type="SAM" id="MobiDB-lite"/>
    </source>
</evidence>
<dbReference type="AlphaFoldDB" id="M0BKB5"/>
<dbReference type="PATRIC" id="fig|1227490.4.peg.1633"/>
<reference evidence="2 3" key="1">
    <citation type="journal article" date="2014" name="PLoS Genet.">
        <title>Phylogenetically driven sequencing of extremely halophilic archaea reveals strategies for static and dynamic osmo-response.</title>
        <authorList>
            <person name="Becker E.A."/>
            <person name="Seitzer P.M."/>
            <person name="Tritt A."/>
            <person name="Larsen D."/>
            <person name="Krusor M."/>
            <person name="Yao A.I."/>
            <person name="Wu D."/>
            <person name="Madern D."/>
            <person name="Eisen J.A."/>
            <person name="Darling A.E."/>
            <person name="Facciotti M.T."/>
        </authorList>
    </citation>
    <scope>NUCLEOTIDE SEQUENCE [LARGE SCALE GENOMIC DNA]</scope>
    <source>
        <strain evidence="2 3">JCM 14624</strain>
    </source>
</reference>
<feature type="region of interest" description="Disordered" evidence="1">
    <location>
        <begin position="1"/>
        <end position="82"/>
    </location>
</feature>
<comment type="caution">
    <text evidence="2">The sequence shown here is derived from an EMBL/GenBank/DDBJ whole genome shotgun (WGS) entry which is preliminary data.</text>
</comment>
<proteinExistence type="predicted"/>
<evidence type="ECO:0008006" key="4">
    <source>
        <dbReference type="Google" id="ProtNLM"/>
    </source>
</evidence>
<protein>
    <recommendedName>
        <fullName evidence="4">Peroxiredoxin family protein</fullName>
    </recommendedName>
</protein>
<dbReference type="PANTHER" id="PTHR34655:SF2">
    <property type="entry name" value="PEROXIREDOXIN FAMILY PROTEIN"/>
    <property type="match status" value="1"/>
</dbReference>
<dbReference type="Gene3D" id="3.40.1260.10">
    <property type="entry name" value="DsrEFH-like"/>
    <property type="match status" value="1"/>
</dbReference>
<sequence length="231" mass="24809">MSTDNEPSATGPAGSEIDPEEFAALRERVEELEESAAQRAAEDRVARDSQSPSDHASGPSARKQTAQPRNDVETDTGDDGKKMTIVATQGTFDMAYPPLILASTAAAFGWDVVVFHTFWGLDILHEENSQDLKLSAVGNPNMPLPNAIAALPGMDAMATKMMEKKIDENGTATIEELIDLSLESGVDLQACQMTIELMDYDEDDFYDGVTTGVGAATAIQHMAESDVQLLV</sequence>
<dbReference type="STRING" id="1227490.C479_08053"/>
<evidence type="ECO:0000313" key="2">
    <source>
        <dbReference type="EMBL" id="ELZ10748.1"/>
    </source>
</evidence>
<organism evidence="2 3">
    <name type="scientific">Halovivax asiaticus JCM 14624</name>
    <dbReference type="NCBI Taxonomy" id="1227490"/>
    <lineage>
        <taxon>Archaea</taxon>
        <taxon>Methanobacteriati</taxon>
        <taxon>Methanobacteriota</taxon>
        <taxon>Stenosarchaea group</taxon>
        <taxon>Halobacteria</taxon>
        <taxon>Halobacteriales</taxon>
        <taxon>Natrialbaceae</taxon>
        <taxon>Halovivax</taxon>
    </lineage>
</organism>
<gene>
    <name evidence="2" type="ORF">C479_08053</name>
</gene>
<dbReference type="Proteomes" id="UP000011560">
    <property type="component" value="Unassembled WGS sequence"/>
</dbReference>
<keyword evidence="3" id="KW-1185">Reference proteome</keyword>
<dbReference type="InterPro" id="IPR027396">
    <property type="entry name" value="DsrEFH-like"/>
</dbReference>
<dbReference type="InterPro" id="IPR032836">
    <property type="entry name" value="DsrE2-like"/>
</dbReference>
<evidence type="ECO:0000313" key="3">
    <source>
        <dbReference type="Proteomes" id="UP000011560"/>
    </source>
</evidence>
<dbReference type="SUPFAM" id="SSF75169">
    <property type="entry name" value="DsrEFH-like"/>
    <property type="match status" value="1"/>
</dbReference>
<accession>M0BKB5</accession>
<name>M0BKB5_9EURY</name>